<protein>
    <submittedName>
        <fullName evidence="3">Uncharacterized protein</fullName>
    </submittedName>
</protein>
<dbReference type="Proteomes" id="UP000308014">
    <property type="component" value="Unassembled WGS sequence"/>
</dbReference>
<sequence length="65" mass="6913">MRLTTFTLAAVIGWTLAQSSDNAVPFPNVTYPDAISPNPNVVLGARTNQTPPPKYPSPWDTGAGE</sequence>
<feature type="signal peptide" evidence="2">
    <location>
        <begin position="1"/>
        <end position="17"/>
    </location>
</feature>
<evidence type="ECO:0000256" key="1">
    <source>
        <dbReference type="SAM" id="MobiDB-lite"/>
    </source>
</evidence>
<evidence type="ECO:0000313" key="4">
    <source>
        <dbReference type="Proteomes" id="UP000308014"/>
    </source>
</evidence>
<feature type="region of interest" description="Disordered" evidence="1">
    <location>
        <begin position="40"/>
        <end position="65"/>
    </location>
</feature>
<reference evidence="3 4" key="1">
    <citation type="submission" date="2018-10" db="EMBL/GenBank/DDBJ databases">
        <title>Fifty Aureobasidium pullulans genomes reveal a recombining polyextremotolerant generalist.</title>
        <authorList>
            <person name="Gostincar C."/>
            <person name="Turk M."/>
            <person name="Zajc J."/>
            <person name="Gunde-Cimerman N."/>
        </authorList>
    </citation>
    <scope>NUCLEOTIDE SEQUENCE [LARGE SCALE GENOMIC DNA]</scope>
    <source>
        <strain evidence="3 4">EXF-11318</strain>
    </source>
</reference>
<evidence type="ECO:0000256" key="2">
    <source>
        <dbReference type="SAM" id="SignalP"/>
    </source>
</evidence>
<dbReference type="EMBL" id="QZAJ01000334">
    <property type="protein sequence ID" value="THW11507.1"/>
    <property type="molecule type" value="Genomic_DNA"/>
</dbReference>
<name>A0A4S8VHZ2_AURPU</name>
<dbReference type="AlphaFoldDB" id="A0A4S8VHZ2"/>
<feature type="chain" id="PRO_5021012809" evidence="2">
    <location>
        <begin position="18"/>
        <end position="65"/>
    </location>
</feature>
<evidence type="ECO:0000313" key="3">
    <source>
        <dbReference type="EMBL" id="THW11507.1"/>
    </source>
</evidence>
<comment type="caution">
    <text evidence="3">The sequence shown here is derived from an EMBL/GenBank/DDBJ whole genome shotgun (WGS) entry which is preliminary data.</text>
</comment>
<keyword evidence="2" id="KW-0732">Signal</keyword>
<accession>A0A4S8VHZ2</accession>
<proteinExistence type="predicted"/>
<gene>
    <name evidence="3" type="ORF">D6D24_07167</name>
</gene>
<organism evidence="3 4">
    <name type="scientific">Aureobasidium pullulans</name>
    <name type="common">Black yeast</name>
    <name type="synonym">Pullularia pullulans</name>
    <dbReference type="NCBI Taxonomy" id="5580"/>
    <lineage>
        <taxon>Eukaryota</taxon>
        <taxon>Fungi</taxon>
        <taxon>Dikarya</taxon>
        <taxon>Ascomycota</taxon>
        <taxon>Pezizomycotina</taxon>
        <taxon>Dothideomycetes</taxon>
        <taxon>Dothideomycetidae</taxon>
        <taxon>Dothideales</taxon>
        <taxon>Saccotheciaceae</taxon>
        <taxon>Aureobasidium</taxon>
    </lineage>
</organism>